<comment type="caution">
    <text evidence="1">The sequence shown here is derived from an EMBL/GenBank/DDBJ whole genome shotgun (WGS) entry which is preliminary data.</text>
</comment>
<sequence length="856" mass="94761">MSTSTEPSQAFECQYCQRRFKRLEHVQRHERTHTKEAPYQCPCGKAFPRGDLLKRHERSAHNLDSAKRKRSSVSNEGVRSEDVRIQFPKLTHESSKVRWTPEPSPGRVNETDQSQSRSLQHEESSEDPTNTACAGLNDVTNGETRTLSTLGQDQRSKGDAVGNQATQAHHLSVPEFPHNDEFTTPGFFGLDPFDLFGDGDAFLENVDFSSLFLPQGPGLDGALSADVYDVSNEQFRDNKPRHVGSVQPNEGNPEQHSISRFGSPLPSIRADERANTVRPGRSSGRSPCWKLSRADYCQVKQKLSPMSGILPNGFALPSRHTVSRYLEGCIKGLYEHMPFLHIPTWSAPSAAPDLFLAMASIGALFRFEGQAAISLFYAAKTAIAFQLRMSQDERVAREFARAPSVYSCSDSTSPSTHFGHNPASTKLSSNGQNAVDRLQTMQAILSLMVPGSWGPRQLVGEAIAFQSVLAELVREDGLSAESESSAEMTVHSWLKWIRTESLRRTKLFAYTFINLQSVAYNVVPCMLTSEIQINTPASQEEWKATTEARWKQARQDSRITPTPFYAEFRALFQSSLSGTSTPSPPSSAITNYALIFAILQCIFLLREGRATLPTEDAVNSLRLEDIESLGRALQNWQNRWENSPESTIEPQSSSGPVAFNSTALLRLAWIRLHSNLGPCRNLSSRDPSLIVAAFKSCPPLQRHSGLTLAIVQAAHALSIPVRLGITFVARTQTLTWSVQHSLCNLECAIFLSKWFEAVALTLAVTPLTTQEAGLIYMIRSIVQETGFFRSKGLEAPVDVPGWQRLLQHLATAVATLWAEVFSGTHVFDMVSTIGNSLSIYAKLLDDAHTPINANLR</sequence>
<evidence type="ECO:0000313" key="2">
    <source>
        <dbReference type="Proteomes" id="UP001281147"/>
    </source>
</evidence>
<organism evidence="1 2">
    <name type="scientific">Vermiconidia calcicola</name>
    <dbReference type="NCBI Taxonomy" id="1690605"/>
    <lineage>
        <taxon>Eukaryota</taxon>
        <taxon>Fungi</taxon>
        <taxon>Dikarya</taxon>
        <taxon>Ascomycota</taxon>
        <taxon>Pezizomycotina</taxon>
        <taxon>Dothideomycetes</taxon>
        <taxon>Dothideomycetidae</taxon>
        <taxon>Mycosphaerellales</taxon>
        <taxon>Extremaceae</taxon>
        <taxon>Vermiconidia</taxon>
    </lineage>
</organism>
<proteinExistence type="predicted"/>
<evidence type="ECO:0000313" key="1">
    <source>
        <dbReference type="EMBL" id="KAK3720370.1"/>
    </source>
</evidence>
<gene>
    <name evidence="1" type="ORF">LTR37_003781</name>
</gene>
<name>A0ACC3NP51_9PEZI</name>
<dbReference type="Proteomes" id="UP001281147">
    <property type="component" value="Unassembled WGS sequence"/>
</dbReference>
<dbReference type="EMBL" id="JAUTXU010000022">
    <property type="protein sequence ID" value="KAK3720370.1"/>
    <property type="molecule type" value="Genomic_DNA"/>
</dbReference>
<keyword evidence="2" id="KW-1185">Reference proteome</keyword>
<reference evidence="1" key="1">
    <citation type="submission" date="2023-07" db="EMBL/GenBank/DDBJ databases">
        <title>Black Yeasts Isolated from many extreme environments.</title>
        <authorList>
            <person name="Coleine C."/>
            <person name="Stajich J.E."/>
            <person name="Selbmann L."/>
        </authorList>
    </citation>
    <scope>NUCLEOTIDE SEQUENCE</scope>
    <source>
        <strain evidence="1">CCFEE 5714</strain>
    </source>
</reference>
<protein>
    <submittedName>
        <fullName evidence="1">Uncharacterized protein</fullName>
    </submittedName>
</protein>
<accession>A0ACC3NP51</accession>